<feature type="compositionally biased region" description="Polar residues" evidence="3">
    <location>
        <begin position="725"/>
        <end position="738"/>
    </location>
</feature>
<dbReference type="EMBL" id="WHVB01000011">
    <property type="protein sequence ID" value="KAF8478605.1"/>
    <property type="molecule type" value="Genomic_DNA"/>
</dbReference>
<dbReference type="InterPro" id="IPR003591">
    <property type="entry name" value="Leu-rich_rpt_typical-subtyp"/>
</dbReference>
<dbReference type="InterPro" id="IPR032675">
    <property type="entry name" value="LRR_dom_sf"/>
</dbReference>
<protein>
    <submittedName>
        <fullName evidence="4">RAM signaling pathway protein-domain-containing protein</fullName>
    </submittedName>
</protein>
<dbReference type="InterPro" id="IPR019487">
    <property type="entry name" value="RAM_signalling_pathway_SOG2"/>
</dbReference>
<feature type="region of interest" description="Disordered" evidence="3">
    <location>
        <begin position="423"/>
        <end position="442"/>
    </location>
</feature>
<reference evidence="4" key="1">
    <citation type="submission" date="2019-10" db="EMBL/GenBank/DDBJ databases">
        <authorList>
            <consortium name="DOE Joint Genome Institute"/>
            <person name="Kuo A."/>
            <person name="Miyauchi S."/>
            <person name="Kiss E."/>
            <person name="Drula E."/>
            <person name="Kohler A."/>
            <person name="Sanchez-Garcia M."/>
            <person name="Andreopoulos B."/>
            <person name="Barry K.W."/>
            <person name="Bonito G."/>
            <person name="Buee M."/>
            <person name="Carver A."/>
            <person name="Chen C."/>
            <person name="Cichocki N."/>
            <person name="Clum A."/>
            <person name="Culley D."/>
            <person name="Crous P.W."/>
            <person name="Fauchery L."/>
            <person name="Girlanda M."/>
            <person name="Hayes R."/>
            <person name="Keri Z."/>
            <person name="LaButti K."/>
            <person name="Lipzen A."/>
            <person name="Lombard V."/>
            <person name="Magnuson J."/>
            <person name="Maillard F."/>
            <person name="Morin E."/>
            <person name="Murat C."/>
            <person name="Nolan M."/>
            <person name="Ohm R."/>
            <person name="Pangilinan J."/>
            <person name="Pereira M."/>
            <person name="Perotto S."/>
            <person name="Peter M."/>
            <person name="Riley R."/>
            <person name="Sitrit Y."/>
            <person name="Stielow B."/>
            <person name="Szollosi G."/>
            <person name="Zifcakova L."/>
            <person name="Stursova M."/>
            <person name="Spatafora J.W."/>
            <person name="Tedersoo L."/>
            <person name="Vaario L.-M."/>
            <person name="Yamada A."/>
            <person name="Yan M."/>
            <person name="Wang P."/>
            <person name="Xu J."/>
            <person name="Bruns T."/>
            <person name="Baldrian P."/>
            <person name="Vilgalys R."/>
            <person name="Henrissat B."/>
            <person name="Grigoriev I.V."/>
            <person name="Hibbett D."/>
            <person name="Nagy L.G."/>
            <person name="Martin F.M."/>
        </authorList>
    </citation>
    <scope>NUCLEOTIDE SEQUENCE</scope>
    <source>
        <strain evidence="4">Prilba</strain>
    </source>
</reference>
<feature type="region of interest" description="Disordered" evidence="3">
    <location>
        <begin position="608"/>
        <end position="674"/>
    </location>
</feature>
<organism evidence="4 5">
    <name type="scientific">Russula ochroleuca</name>
    <dbReference type="NCBI Taxonomy" id="152965"/>
    <lineage>
        <taxon>Eukaryota</taxon>
        <taxon>Fungi</taxon>
        <taxon>Dikarya</taxon>
        <taxon>Basidiomycota</taxon>
        <taxon>Agaricomycotina</taxon>
        <taxon>Agaricomycetes</taxon>
        <taxon>Russulales</taxon>
        <taxon>Russulaceae</taxon>
        <taxon>Russula</taxon>
    </lineage>
</organism>
<comment type="caution">
    <text evidence="4">The sequence shown here is derived from an EMBL/GenBank/DDBJ whole genome shotgun (WGS) entry which is preliminary data.</text>
</comment>
<reference evidence="4" key="2">
    <citation type="journal article" date="2020" name="Nat. Commun.">
        <title>Large-scale genome sequencing of mycorrhizal fungi provides insights into the early evolution of symbiotic traits.</title>
        <authorList>
            <person name="Miyauchi S."/>
            <person name="Kiss E."/>
            <person name="Kuo A."/>
            <person name="Drula E."/>
            <person name="Kohler A."/>
            <person name="Sanchez-Garcia M."/>
            <person name="Morin E."/>
            <person name="Andreopoulos B."/>
            <person name="Barry K.W."/>
            <person name="Bonito G."/>
            <person name="Buee M."/>
            <person name="Carver A."/>
            <person name="Chen C."/>
            <person name="Cichocki N."/>
            <person name="Clum A."/>
            <person name="Culley D."/>
            <person name="Crous P.W."/>
            <person name="Fauchery L."/>
            <person name="Girlanda M."/>
            <person name="Hayes R.D."/>
            <person name="Keri Z."/>
            <person name="LaButti K."/>
            <person name="Lipzen A."/>
            <person name="Lombard V."/>
            <person name="Magnuson J."/>
            <person name="Maillard F."/>
            <person name="Murat C."/>
            <person name="Nolan M."/>
            <person name="Ohm R.A."/>
            <person name="Pangilinan J."/>
            <person name="Pereira M.F."/>
            <person name="Perotto S."/>
            <person name="Peter M."/>
            <person name="Pfister S."/>
            <person name="Riley R."/>
            <person name="Sitrit Y."/>
            <person name="Stielow J.B."/>
            <person name="Szollosi G."/>
            <person name="Zifcakova L."/>
            <person name="Stursova M."/>
            <person name="Spatafora J.W."/>
            <person name="Tedersoo L."/>
            <person name="Vaario L.M."/>
            <person name="Yamada A."/>
            <person name="Yan M."/>
            <person name="Wang P."/>
            <person name="Xu J."/>
            <person name="Bruns T."/>
            <person name="Baldrian P."/>
            <person name="Vilgalys R."/>
            <person name="Dunand C."/>
            <person name="Henrissat B."/>
            <person name="Grigoriev I.V."/>
            <person name="Hibbett D."/>
            <person name="Nagy L.G."/>
            <person name="Martin F.M."/>
        </authorList>
    </citation>
    <scope>NUCLEOTIDE SEQUENCE</scope>
    <source>
        <strain evidence="4">Prilba</strain>
    </source>
</reference>
<dbReference type="GO" id="GO:0005737">
    <property type="term" value="C:cytoplasm"/>
    <property type="evidence" value="ECO:0007669"/>
    <property type="project" value="TreeGrafter"/>
</dbReference>
<feature type="compositionally biased region" description="Low complexity" evidence="3">
    <location>
        <begin position="428"/>
        <end position="440"/>
    </location>
</feature>
<evidence type="ECO:0000256" key="2">
    <source>
        <dbReference type="ARBA" id="ARBA00022737"/>
    </source>
</evidence>
<keyword evidence="5" id="KW-1185">Reference proteome</keyword>
<name>A0A9P5T758_9AGAM</name>
<feature type="region of interest" description="Disordered" evidence="3">
    <location>
        <begin position="721"/>
        <end position="760"/>
    </location>
</feature>
<proteinExistence type="predicted"/>
<dbReference type="OrthoDB" id="1394818at2759"/>
<evidence type="ECO:0000256" key="1">
    <source>
        <dbReference type="ARBA" id="ARBA00022614"/>
    </source>
</evidence>
<evidence type="ECO:0000313" key="4">
    <source>
        <dbReference type="EMBL" id="KAF8478605.1"/>
    </source>
</evidence>
<dbReference type="Proteomes" id="UP000759537">
    <property type="component" value="Unassembled WGS sequence"/>
</dbReference>
<dbReference type="PANTHER" id="PTHR48051">
    <property type="match status" value="1"/>
</dbReference>
<keyword evidence="2" id="KW-0677">Repeat</keyword>
<dbReference type="Pfam" id="PF10428">
    <property type="entry name" value="SOG2"/>
    <property type="match status" value="1"/>
</dbReference>
<dbReference type="InterPro" id="IPR001611">
    <property type="entry name" value="Leu-rich_rpt"/>
</dbReference>
<dbReference type="AlphaFoldDB" id="A0A9P5T758"/>
<feature type="compositionally biased region" description="Polar residues" evidence="3">
    <location>
        <begin position="268"/>
        <end position="286"/>
    </location>
</feature>
<dbReference type="SMART" id="SM00369">
    <property type="entry name" value="LRR_TYP"/>
    <property type="match status" value="3"/>
</dbReference>
<sequence>MDSGVEATQISNDFLLHRQGPSSPTSTTSINHVHISEALLKSEDNGATLDFSHMRLTDVGEYGAEQLATIGREDSMEDESSVLRITLASNRLATLPMAFALLSRLRYLNLKNNCLAVFPDVLTVMPSLEILDIGRNKIKRLPTQPGSLVNLRVFSFYRNKITRLPSYLVKFIHLSILRAEQNPWEWPPKRLMETQSPTKDFIKSIQHWIEDNAPSEQRNLTSDSTMREELGLESRRTNFATSGQENDFHNVPILHTRSSSISSTTSTQLDNSIMQPSDLSYSQSTVPSLPSPEPLSLRGRVSPSSRSSDTYHPVPDESIDSSTDDDMLKPISDILAHVRNASYAGSSRTSARANLLSKKSLPDLRRTRFPFPSQEVPTRSPVTPLWNPLTVNRSVDQFLSSRQDISGSFENASLSSRPEQTFLNGHVTSSPTSPSRPAPTMDGERHSYFRRFSVLQSSTISKTIPESLLHLVDAARGILFAVSQIYQTLHHYTVYAIDERLASVLMKVLDPASCYITQLINALDRFDSMSHRALPTPAVCRGVVESCKDNLAIFGKAVGVLALQLKVLATQDDVRYTRQMLLVLYGATAEISNAWQSMVPHLETVEPLLRDHRPPPTTKTRPGGQAFPHPPSLNIIPSPISPYSPAPGRPGLVPPDSPGPTERTHIARRHAGSFSSKDVEIGRFMASSDGSTVMQRGVVSRTGAETLIPRVARRHPGLLAIHNGSLPSATPRKSSQSDAHSRQGSQSSLESSVANSPSTAGRLAVDVTTTLHSLVDKEAIDAMSKAVEAAPPVWAMMDSILADLPENREDIKETLVKAQSVTQQLKTDISLLQDGMNVERKSLRNDAYLFVKLVVYLSTNVKSYGDSHPLTAALRANMVQLTNATEEFVILLHVSSFANTPTPRPYTPLINGLSSNSAVNGPASSDDPHLGGNLTRSRSAQANTPKTITVLPREMPHSALPQQTFRIPPISHQPRTTAEAGFDVVS</sequence>
<feature type="compositionally biased region" description="Polar residues" evidence="3">
    <location>
        <begin position="934"/>
        <end position="945"/>
    </location>
</feature>
<dbReference type="PANTHER" id="PTHR48051:SF1">
    <property type="entry name" value="RAS SUPPRESSOR PROTEIN 1"/>
    <property type="match status" value="1"/>
</dbReference>
<gene>
    <name evidence="4" type="ORF">DFH94DRAFT_63109</name>
</gene>
<dbReference type="Gene3D" id="3.80.10.10">
    <property type="entry name" value="Ribonuclease Inhibitor"/>
    <property type="match status" value="1"/>
</dbReference>
<evidence type="ECO:0000256" key="3">
    <source>
        <dbReference type="SAM" id="MobiDB-lite"/>
    </source>
</evidence>
<feature type="compositionally biased region" description="Low complexity" evidence="3">
    <location>
        <begin position="742"/>
        <end position="752"/>
    </location>
</feature>
<keyword evidence="1" id="KW-0433">Leucine-rich repeat</keyword>
<dbReference type="InterPro" id="IPR050216">
    <property type="entry name" value="LRR_domain-containing"/>
</dbReference>
<feature type="compositionally biased region" description="Pro residues" evidence="3">
    <location>
        <begin position="639"/>
        <end position="658"/>
    </location>
</feature>
<dbReference type="Pfam" id="PF13855">
    <property type="entry name" value="LRR_8"/>
    <property type="match status" value="1"/>
</dbReference>
<accession>A0A9P5T758</accession>
<feature type="region of interest" description="Disordered" evidence="3">
    <location>
        <begin position="917"/>
        <end position="945"/>
    </location>
</feature>
<dbReference type="SUPFAM" id="SSF52075">
    <property type="entry name" value="Outer arm dynein light chain 1"/>
    <property type="match status" value="1"/>
</dbReference>
<evidence type="ECO:0000313" key="5">
    <source>
        <dbReference type="Proteomes" id="UP000759537"/>
    </source>
</evidence>
<feature type="region of interest" description="Disordered" evidence="3">
    <location>
        <begin position="259"/>
        <end position="325"/>
    </location>
</feature>